<reference evidence="3 4" key="1">
    <citation type="submission" date="2016-05" db="EMBL/GenBank/DDBJ databases">
        <title>A degradative enzymes factory behind the ericoid mycorrhizal symbiosis.</title>
        <authorList>
            <consortium name="DOE Joint Genome Institute"/>
            <person name="Martino E."/>
            <person name="Morin E."/>
            <person name="Grelet G."/>
            <person name="Kuo A."/>
            <person name="Kohler A."/>
            <person name="Daghino S."/>
            <person name="Barry K."/>
            <person name="Choi C."/>
            <person name="Cichocki N."/>
            <person name="Clum A."/>
            <person name="Copeland A."/>
            <person name="Hainaut M."/>
            <person name="Haridas S."/>
            <person name="Labutti K."/>
            <person name="Lindquist E."/>
            <person name="Lipzen A."/>
            <person name="Khouja H.-R."/>
            <person name="Murat C."/>
            <person name="Ohm R."/>
            <person name="Olson A."/>
            <person name="Spatafora J."/>
            <person name="Veneault-Fourrey C."/>
            <person name="Henrissat B."/>
            <person name="Grigoriev I."/>
            <person name="Martin F."/>
            <person name="Perotto S."/>
        </authorList>
    </citation>
    <scope>NUCLEOTIDE SEQUENCE [LARGE SCALE GENOMIC DNA]</scope>
    <source>
        <strain evidence="3 4">UAMH 7357</strain>
    </source>
</reference>
<organism evidence="3 4">
    <name type="scientific">Hyaloscypha hepaticicola</name>
    <dbReference type="NCBI Taxonomy" id="2082293"/>
    <lineage>
        <taxon>Eukaryota</taxon>
        <taxon>Fungi</taxon>
        <taxon>Dikarya</taxon>
        <taxon>Ascomycota</taxon>
        <taxon>Pezizomycotina</taxon>
        <taxon>Leotiomycetes</taxon>
        <taxon>Helotiales</taxon>
        <taxon>Hyaloscyphaceae</taxon>
        <taxon>Hyaloscypha</taxon>
    </lineage>
</organism>
<evidence type="ECO:0000259" key="2">
    <source>
        <dbReference type="Pfam" id="PF20237"/>
    </source>
</evidence>
<name>A0A2J6PRB2_9HELO</name>
<proteinExistence type="predicted"/>
<sequence length="302" mass="34639">MSDRCAPVLRRSHSSAGRSTVDPYNQAEQGLQVNSTNVAAAAEPPEARRTLSMRCSFRSSDSTLIDSGQPFELHDRNTGSNPLSSQAGGLKVMQWLPFSQPSQQCSATNPPDQFKLGYSRFQYENYDNYPDGWPKVAAFLESSDSFGIYRKFGHSHARLLIDHESSLTKIEEELLELDKIDEAGGKATAWCLRNRKYKQGPDTRKRDLQEKLEKELLVYVPLLLNYQRLKSLDQTPPRDHDSVFKWLWRWKPLDTPEFAWINHPEDFVSLVPPRRNGFENFILRHLDNSPRSALRVFRSSVP</sequence>
<dbReference type="Pfam" id="PF20237">
    <property type="entry name" value="DUF6594"/>
    <property type="match status" value="1"/>
</dbReference>
<feature type="region of interest" description="Disordered" evidence="1">
    <location>
        <begin position="1"/>
        <end position="31"/>
    </location>
</feature>
<dbReference type="EMBL" id="KZ613505">
    <property type="protein sequence ID" value="PMD16531.1"/>
    <property type="molecule type" value="Genomic_DNA"/>
</dbReference>
<dbReference type="PANTHER" id="PTHR34502">
    <property type="entry name" value="DUF6594 DOMAIN-CONTAINING PROTEIN-RELATED"/>
    <property type="match status" value="1"/>
</dbReference>
<accession>A0A2J6PRB2</accession>
<dbReference type="STRING" id="1745343.A0A2J6PRB2"/>
<keyword evidence="4" id="KW-1185">Reference proteome</keyword>
<dbReference type="AlphaFoldDB" id="A0A2J6PRB2"/>
<feature type="domain" description="DUF6594" evidence="2">
    <location>
        <begin position="133"/>
        <end position="288"/>
    </location>
</feature>
<gene>
    <name evidence="3" type="ORF">NA56DRAFT_663014</name>
</gene>
<dbReference type="PANTHER" id="PTHR34502:SF3">
    <property type="entry name" value="DUF6594 DOMAIN-CONTAINING PROTEIN"/>
    <property type="match status" value="1"/>
</dbReference>
<evidence type="ECO:0000313" key="3">
    <source>
        <dbReference type="EMBL" id="PMD16531.1"/>
    </source>
</evidence>
<feature type="compositionally biased region" description="Polar residues" evidence="1">
    <location>
        <begin position="14"/>
        <end position="31"/>
    </location>
</feature>
<dbReference type="InterPro" id="IPR046529">
    <property type="entry name" value="DUF6594"/>
</dbReference>
<protein>
    <recommendedName>
        <fullName evidence="2">DUF6594 domain-containing protein</fullName>
    </recommendedName>
</protein>
<dbReference type="Proteomes" id="UP000235672">
    <property type="component" value="Unassembled WGS sequence"/>
</dbReference>
<evidence type="ECO:0000256" key="1">
    <source>
        <dbReference type="SAM" id="MobiDB-lite"/>
    </source>
</evidence>
<evidence type="ECO:0000313" key="4">
    <source>
        <dbReference type="Proteomes" id="UP000235672"/>
    </source>
</evidence>
<dbReference type="OrthoDB" id="3533814at2759"/>